<evidence type="ECO:0000313" key="2">
    <source>
        <dbReference type="EMBL" id="CAK7939733.1"/>
    </source>
</evidence>
<dbReference type="EMBL" id="CAKLBY020000249">
    <property type="protein sequence ID" value="CAK7939733.1"/>
    <property type="molecule type" value="Genomic_DNA"/>
</dbReference>
<keyword evidence="1" id="KW-1133">Transmembrane helix</keyword>
<evidence type="ECO:0000256" key="1">
    <source>
        <dbReference type="SAM" id="Phobius"/>
    </source>
</evidence>
<keyword evidence="1" id="KW-0812">Transmembrane</keyword>
<gene>
    <name evidence="2" type="ORF">PM001_LOCUS24883</name>
</gene>
<dbReference type="AlphaFoldDB" id="A0AAV1V2K3"/>
<accession>A0AAV1V2K3</accession>
<name>A0AAV1V2K3_9STRA</name>
<feature type="transmembrane region" description="Helical" evidence="1">
    <location>
        <begin position="20"/>
        <end position="39"/>
    </location>
</feature>
<protein>
    <submittedName>
        <fullName evidence="2">Uncharacterized protein</fullName>
    </submittedName>
</protein>
<dbReference type="Proteomes" id="UP001162060">
    <property type="component" value="Unassembled WGS sequence"/>
</dbReference>
<reference evidence="2" key="1">
    <citation type="submission" date="2024-01" db="EMBL/GenBank/DDBJ databases">
        <authorList>
            <person name="Webb A."/>
        </authorList>
    </citation>
    <scope>NUCLEOTIDE SEQUENCE</scope>
    <source>
        <strain evidence="2">Pm1</strain>
    </source>
</reference>
<evidence type="ECO:0000313" key="3">
    <source>
        <dbReference type="Proteomes" id="UP001162060"/>
    </source>
</evidence>
<comment type="caution">
    <text evidence="2">The sequence shown here is derived from an EMBL/GenBank/DDBJ whole genome shotgun (WGS) entry which is preliminary data.</text>
</comment>
<keyword evidence="1" id="KW-0472">Membrane</keyword>
<sequence length="60" mass="6970">MMNNVLQQLKDRTFALRETLLVRVVSTILTPFILILGMLMRSHDRKGNGERAPGLTRYRQ</sequence>
<proteinExistence type="predicted"/>
<organism evidence="2 3">
    <name type="scientific">Peronospora matthiolae</name>
    <dbReference type="NCBI Taxonomy" id="2874970"/>
    <lineage>
        <taxon>Eukaryota</taxon>
        <taxon>Sar</taxon>
        <taxon>Stramenopiles</taxon>
        <taxon>Oomycota</taxon>
        <taxon>Peronosporomycetes</taxon>
        <taxon>Peronosporales</taxon>
        <taxon>Peronosporaceae</taxon>
        <taxon>Peronospora</taxon>
    </lineage>
</organism>